<dbReference type="EMBL" id="JAIWYP010000002">
    <property type="protein sequence ID" value="KAH3871187.1"/>
    <property type="molecule type" value="Genomic_DNA"/>
</dbReference>
<feature type="region of interest" description="Disordered" evidence="2">
    <location>
        <begin position="550"/>
        <end position="765"/>
    </location>
</feature>
<dbReference type="AlphaFoldDB" id="A0A9D4RLX6"/>
<dbReference type="InterPro" id="IPR052970">
    <property type="entry name" value="Inner_ear_hair_cell_LOXHD"/>
</dbReference>
<organism evidence="4 5">
    <name type="scientific">Dreissena polymorpha</name>
    <name type="common">Zebra mussel</name>
    <name type="synonym">Mytilus polymorpha</name>
    <dbReference type="NCBI Taxonomy" id="45954"/>
    <lineage>
        <taxon>Eukaryota</taxon>
        <taxon>Metazoa</taxon>
        <taxon>Spiralia</taxon>
        <taxon>Lophotrochozoa</taxon>
        <taxon>Mollusca</taxon>
        <taxon>Bivalvia</taxon>
        <taxon>Autobranchia</taxon>
        <taxon>Heteroconchia</taxon>
        <taxon>Euheterodonta</taxon>
        <taxon>Imparidentia</taxon>
        <taxon>Neoheterodontei</taxon>
        <taxon>Myida</taxon>
        <taxon>Dreissenoidea</taxon>
        <taxon>Dreissenidae</taxon>
        <taxon>Dreissena</taxon>
    </lineage>
</organism>
<dbReference type="SUPFAM" id="SSF49723">
    <property type="entry name" value="Lipase/lipooxygenase domain (PLAT/LH2 domain)"/>
    <property type="match status" value="3"/>
</dbReference>
<dbReference type="InterPro" id="IPR001024">
    <property type="entry name" value="PLAT/LH2_dom"/>
</dbReference>
<comment type="caution">
    <text evidence="4">The sequence shown here is derived from an EMBL/GenBank/DDBJ whole genome shotgun (WGS) entry which is preliminary data.</text>
</comment>
<evidence type="ECO:0000313" key="5">
    <source>
        <dbReference type="Proteomes" id="UP000828390"/>
    </source>
</evidence>
<reference evidence="4" key="1">
    <citation type="journal article" date="2019" name="bioRxiv">
        <title>The Genome of the Zebra Mussel, Dreissena polymorpha: A Resource for Invasive Species Research.</title>
        <authorList>
            <person name="McCartney M.A."/>
            <person name="Auch B."/>
            <person name="Kono T."/>
            <person name="Mallez S."/>
            <person name="Zhang Y."/>
            <person name="Obille A."/>
            <person name="Becker A."/>
            <person name="Abrahante J.E."/>
            <person name="Garbe J."/>
            <person name="Badalamenti J.P."/>
            <person name="Herman A."/>
            <person name="Mangelson H."/>
            <person name="Liachko I."/>
            <person name="Sullivan S."/>
            <person name="Sone E.D."/>
            <person name="Koren S."/>
            <person name="Silverstein K.A.T."/>
            <person name="Beckman K.B."/>
            <person name="Gohl D.M."/>
        </authorList>
    </citation>
    <scope>NUCLEOTIDE SEQUENCE</scope>
    <source>
        <strain evidence="4">Duluth1</strain>
        <tissue evidence="4">Whole animal</tissue>
    </source>
</reference>
<feature type="compositionally biased region" description="Basic and acidic residues" evidence="2">
    <location>
        <begin position="589"/>
        <end position="605"/>
    </location>
</feature>
<feature type="domain" description="PLAT" evidence="3">
    <location>
        <begin position="450"/>
        <end position="568"/>
    </location>
</feature>
<dbReference type="Gene3D" id="2.40.180.10">
    <property type="entry name" value="Catalase core domain"/>
    <property type="match status" value="3"/>
</dbReference>
<gene>
    <name evidence="4" type="ORF">DPMN_034381</name>
</gene>
<feature type="compositionally biased region" description="Basic and acidic residues" evidence="2">
    <location>
        <begin position="727"/>
        <end position="740"/>
    </location>
</feature>
<keyword evidence="5" id="KW-1185">Reference proteome</keyword>
<comment type="caution">
    <text evidence="1">Lacks conserved residue(s) required for the propagation of feature annotation.</text>
</comment>
<protein>
    <recommendedName>
        <fullName evidence="3">PLAT domain-containing protein</fullName>
    </recommendedName>
</protein>
<evidence type="ECO:0000313" key="4">
    <source>
        <dbReference type="EMBL" id="KAH3871187.1"/>
    </source>
</evidence>
<dbReference type="SMART" id="SM00308">
    <property type="entry name" value="LH2"/>
    <property type="match status" value="1"/>
</dbReference>
<proteinExistence type="predicted"/>
<feature type="domain" description="PLAT" evidence="3">
    <location>
        <begin position="187"/>
        <end position="306"/>
    </location>
</feature>
<dbReference type="PROSITE" id="PS50095">
    <property type="entry name" value="PLAT"/>
    <property type="match status" value="3"/>
</dbReference>
<name>A0A9D4RLX6_DREPO</name>
<evidence type="ECO:0000259" key="3">
    <source>
        <dbReference type="PROSITE" id="PS50095"/>
    </source>
</evidence>
<evidence type="ECO:0000256" key="2">
    <source>
        <dbReference type="SAM" id="MobiDB-lite"/>
    </source>
</evidence>
<feature type="compositionally biased region" description="Acidic residues" evidence="2">
    <location>
        <begin position="664"/>
        <end position="677"/>
    </location>
</feature>
<dbReference type="InterPro" id="IPR036392">
    <property type="entry name" value="PLAT/LH2_dom_sf"/>
</dbReference>
<feature type="domain" description="PLAT" evidence="3">
    <location>
        <begin position="316"/>
        <end position="435"/>
    </location>
</feature>
<feature type="compositionally biased region" description="Acidic residues" evidence="2">
    <location>
        <begin position="579"/>
        <end position="588"/>
    </location>
</feature>
<dbReference type="OrthoDB" id="5322100at2759"/>
<dbReference type="Pfam" id="PF01477">
    <property type="entry name" value="PLAT"/>
    <property type="match status" value="3"/>
</dbReference>
<dbReference type="PANTHER" id="PTHR45901">
    <property type="entry name" value="PROTEIN CBG12474"/>
    <property type="match status" value="1"/>
</dbReference>
<accession>A0A9D4RLX6</accession>
<evidence type="ECO:0000256" key="1">
    <source>
        <dbReference type="PROSITE-ProRule" id="PRU00152"/>
    </source>
</evidence>
<dbReference type="CDD" id="cd01756">
    <property type="entry name" value="PLAT_repeat"/>
    <property type="match status" value="1"/>
</dbReference>
<feature type="compositionally biased region" description="Basic and acidic residues" evidence="2">
    <location>
        <begin position="559"/>
        <end position="578"/>
    </location>
</feature>
<dbReference type="Proteomes" id="UP000828390">
    <property type="component" value="Unassembled WGS sequence"/>
</dbReference>
<sequence length="811" mass="92530">MALNCVGSWHIRPTPSFVEGRADLKKTWAGPISTEMYSKGLLDLCDRTQDNLTRICLQMKKLDPCTEYGLQHWHPNKRPQSAVVNTPKPDHGLGKWQSLDVMFTDTNTMKLLSEPTSTDGGDSYVDPPARNTFCNLCSTMDEHRVHMLKHTTKKKFKGRRKIEYIAPPPRVRHSSLSEEKEIPIRERLYKVEVFTSDVCNAGTDAKVFVSMKGTLSYLSRTQLKKNQGSSSFCFVRASKEVFFIKGPFLGNIQILTIEHEGIKKSQAWHLEKVLVTDMKALKTWLFKWGDWLSIFMKPHYSNKVDLQAVEVEHQPTEYTIEVHTGKHRMAGTDSHIFITLFGNLGTSKKIHLKDNTSDKKLFERNSVDKFVFHMNGIGELKKIRIEHDGKGMASGWFLDKVVIQDSEHPKDLYFFTYGGWIAKDEGDGKLWREISAKKKLPKELQTGTDTRYMITTKTGDVRFAGTDANVFIQMVGQKGMTPKLTLDNPKNNFERGMTDNFELKAVNVGQIKHIIIGHDNSNPGAGWFLEKVTVRRYIPKDEARERLHAMKKQLKQKKNKSDGKDQQKKSKKNTHADENDSTDDDEDDGRTAEKKKKDLKTKQNKSENVYTVSSSSSSEDSSDSDEESKLSKRPKSAIRKQASYKGPGSVLSSAAKQKKHRDEEKEEEEEETDDDDDGKYSSQEKRRLRPRSARPDGRRSYDQERKDFTDAVSVSNRSKSNQRGRSASHDRDAVMTDTGKRRVSTSASSLRKVGGQRGDDKHDDEAMSELKVPLYEECMFHCNKWLADNEDDGLVVRELEATALTTYYKEH</sequence>
<feature type="compositionally biased region" description="Polar residues" evidence="2">
    <location>
        <begin position="712"/>
        <end position="725"/>
    </location>
</feature>
<dbReference type="PANTHER" id="PTHR45901:SF3">
    <property type="entry name" value="LIPOXYGENASE HOMOLOGY DOMAIN-CONTAINING PROTEIN 1"/>
    <property type="match status" value="1"/>
</dbReference>
<feature type="compositionally biased region" description="Basic and acidic residues" evidence="2">
    <location>
        <begin position="693"/>
        <end position="709"/>
    </location>
</feature>
<reference evidence="4" key="2">
    <citation type="submission" date="2020-11" db="EMBL/GenBank/DDBJ databases">
        <authorList>
            <person name="McCartney M.A."/>
            <person name="Auch B."/>
            <person name="Kono T."/>
            <person name="Mallez S."/>
            <person name="Becker A."/>
            <person name="Gohl D.M."/>
            <person name="Silverstein K.A.T."/>
            <person name="Koren S."/>
            <person name="Bechman K.B."/>
            <person name="Herman A."/>
            <person name="Abrahante J.E."/>
            <person name="Garbe J."/>
        </authorList>
    </citation>
    <scope>NUCLEOTIDE SEQUENCE</scope>
    <source>
        <strain evidence="4">Duluth1</strain>
        <tissue evidence="4">Whole animal</tissue>
    </source>
</reference>